<comment type="caution">
    <text evidence="1">The sequence shown here is derived from an EMBL/GenBank/DDBJ whole genome shotgun (WGS) entry which is preliminary data.</text>
</comment>
<gene>
    <name evidence="1" type="ORF">QO002_000905</name>
</gene>
<proteinExistence type="predicted"/>
<organism evidence="1 2">
    <name type="scientific">Pararhizobium capsulatum DSM 1112</name>
    <dbReference type="NCBI Taxonomy" id="1121113"/>
    <lineage>
        <taxon>Bacteria</taxon>
        <taxon>Pseudomonadati</taxon>
        <taxon>Pseudomonadota</taxon>
        <taxon>Alphaproteobacteria</taxon>
        <taxon>Hyphomicrobiales</taxon>
        <taxon>Rhizobiaceae</taxon>
        <taxon>Rhizobium/Agrobacterium group</taxon>
        <taxon>Pararhizobium</taxon>
    </lineage>
</organism>
<dbReference type="EMBL" id="JAUSVF010000001">
    <property type="protein sequence ID" value="MDQ0318767.1"/>
    <property type="molecule type" value="Genomic_DNA"/>
</dbReference>
<name>A0ABU0BL79_9HYPH</name>
<sequence length="81" mass="8812">MIWGRCEFSSLSFQQKQAFLVICDCLKCQDGASCLLAKRIIDGQIGPLELSKAPLLSSVLQCQTDRFHSKRAVPALEAAAG</sequence>
<accession>A0ABU0BL79</accession>
<protein>
    <submittedName>
        <fullName evidence="1">Uncharacterized protein</fullName>
    </submittedName>
</protein>
<reference evidence="1 2" key="1">
    <citation type="submission" date="2023-07" db="EMBL/GenBank/DDBJ databases">
        <title>Genomic Encyclopedia of Type Strains, Phase IV (KMG-IV): sequencing the most valuable type-strain genomes for metagenomic binning, comparative biology and taxonomic classification.</title>
        <authorList>
            <person name="Goeker M."/>
        </authorList>
    </citation>
    <scope>NUCLEOTIDE SEQUENCE [LARGE SCALE GENOMIC DNA]</scope>
    <source>
        <strain evidence="1 2">DSM 1112</strain>
    </source>
</reference>
<dbReference type="Proteomes" id="UP001230207">
    <property type="component" value="Unassembled WGS sequence"/>
</dbReference>
<keyword evidence="2" id="KW-1185">Reference proteome</keyword>
<evidence type="ECO:0000313" key="1">
    <source>
        <dbReference type="EMBL" id="MDQ0318767.1"/>
    </source>
</evidence>
<evidence type="ECO:0000313" key="2">
    <source>
        <dbReference type="Proteomes" id="UP001230207"/>
    </source>
</evidence>